<accession>A0ABV5GJU3</accession>
<sequence>MILIITEEADLSTSLVIDWLLFFKIKFIRINENDELKVVFNEGNIKIVTNNCSFYISELKGVWYRRGFLNLKIKSVDKGTIDEFRKNEFIKLKEFIYYKLSKLPHINKFFNSDVNKLIVNDIAKSLGILVPFERILNNKIDLERINDIDDYITKSITGSLIFDYKDFYLVGYTSKINKKDKLPNVFFPSLIQKYIPKKYELRIFFLHGEFYVMAIFSQKDEKTKIDFRNYNKVKPNRNVPFKLPMEVEKKLTELMNKLDLNCGSIDMICTPKNEFVFLEVNPIGQYGMVSNPCNYYLHEKIASFFNKIV</sequence>
<name>A0ABV5GJU3_9FLAO</name>
<proteinExistence type="predicted"/>
<gene>
    <name evidence="1" type="primary">gwsG</name>
    <name evidence="1" type="ORF">ACFFVF_01880</name>
</gene>
<dbReference type="NCBIfam" id="TIGR04192">
    <property type="entry name" value="GRASP_w_spasm"/>
    <property type="match status" value="1"/>
</dbReference>
<evidence type="ECO:0000313" key="1">
    <source>
        <dbReference type="EMBL" id="MFB9095251.1"/>
    </source>
</evidence>
<dbReference type="InterPro" id="IPR026455">
    <property type="entry name" value="GRASP_w_spasm"/>
</dbReference>
<organism evidence="1 2">
    <name type="scientific">Flavobacterium jumunjinense</name>
    <dbReference type="NCBI Taxonomy" id="998845"/>
    <lineage>
        <taxon>Bacteria</taxon>
        <taxon>Pseudomonadati</taxon>
        <taxon>Bacteroidota</taxon>
        <taxon>Flavobacteriia</taxon>
        <taxon>Flavobacteriales</taxon>
        <taxon>Flavobacteriaceae</taxon>
        <taxon>Flavobacterium</taxon>
    </lineage>
</organism>
<dbReference type="PANTHER" id="PTHR21621:SF0">
    <property type="entry name" value="BETA-CITRYLGLUTAMATE SYNTHASE B-RELATED"/>
    <property type="match status" value="1"/>
</dbReference>
<dbReference type="PANTHER" id="PTHR21621">
    <property type="entry name" value="RIBOSOMAL PROTEIN S6 MODIFICATION PROTEIN"/>
    <property type="match status" value="1"/>
</dbReference>
<protein>
    <submittedName>
        <fullName evidence="1">Grasp-with-spasm system ATP-grasp peptide maturase</fullName>
    </submittedName>
</protein>
<evidence type="ECO:0000313" key="2">
    <source>
        <dbReference type="Proteomes" id="UP001589607"/>
    </source>
</evidence>
<comment type="caution">
    <text evidence="1">The sequence shown here is derived from an EMBL/GenBank/DDBJ whole genome shotgun (WGS) entry which is preliminary data.</text>
</comment>
<keyword evidence="2" id="KW-1185">Reference proteome</keyword>
<dbReference type="EMBL" id="JBHMEY010000004">
    <property type="protein sequence ID" value="MFB9095251.1"/>
    <property type="molecule type" value="Genomic_DNA"/>
</dbReference>
<dbReference type="SUPFAM" id="SSF56059">
    <property type="entry name" value="Glutathione synthetase ATP-binding domain-like"/>
    <property type="match status" value="1"/>
</dbReference>
<reference evidence="1 2" key="1">
    <citation type="submission" date="2024-09" db="EMBL/GenBank/DDBJ databases">
        <authorList>
            <person name="Sun Q."/>
            <person name="Mori K."/>
        </authorList>
    </citation>
    <scope>NUCLEOTIDE SEQUENCE [LARGE SCALE GENOMIC DNA]</scope>
    <source>
        <strain evidence="1 2">CECT 7955</strain>
    </source>
</reference>
<dbReference type="Proteomes" id="UP001589607">
    <property type="component" value="Unassembled WGS sequence"/>
</dbReference>
<dbReference type="Gene3D" id="3.30.470.20">
    <property type="entry name" value="ATP-grasp fold, B domain"/>
    <property type="match status" value="1"/>
</dbReference>
<dbReference type="RefSeq" id="WP_236458132.1">
    <property type="nucleotide sequence ID" value="NZ_CBCSGE010000015.1"/>
</dbReference>